<keyword evidence="1" id="KW-0472">Membrane</keyword>
<dbReference type="EMBL" id="JAEAOA010002321">
    <property type="protein sequence ID" value="KAK3596625.1"/>
    <property type="molecule type" value="Genomic_DNA"/>
</dbReference>
<accession>A0AAE0W1A2</accession>
<evidence type="ECO:0000256" key="1">
    <source>
        <dbReference type="SAM" id="Phobius"/>
    </source>
</evidence>
<keyword evidence="1" id="KW-1133">Transmembrane helix</keyword>
<protein>
    <submittedName>
        <fullName evidence="2">Uncharacterized protein</fullName>
    </submittedName>
</protein>
<reference evidence="2" key="1">
    <citation type="journal article" date="2021" name="Genome Biol. Evol.">
        <title>A High-Quality Reference Genome for a Parasitic Bivalve with Doubly Uniparental Inheritance (Bivalvia: Unionida).</title>
        <authorList>
            <person name="Smith C.H."/>
        </authorList>
    </citation>
    <scope>NUCLEOTIDE SEQUENCE</scope>
    <source>
        <strain evidence="2">CHS0354</strain>
    </source>
</reference>
<organism evidence="2 3">
    <name type="scientific">Potamilus streckersoni</name>
    <dbReference type="NCBI Taxonomy" id="2493646"/>
    <lineage>
        <taxon>Eukaryota</taxon>
        <taxon>Metazoa</taxon>
        <taxon>Spiralia</taxon>
        <taxon>Lophotrochozoa</taxon>
        <taxon>Mollusca</taxon>
        <taxon>Bivalvia</taxon>
        <taxon>Autobranchia</taxon>
        <taxon>Heteroconchia</taxon>
        <taxon>Palaeoheterodonta</taxon>
        <taxon>Unionida</taxon>
        <taxon>Unionoidea</taxon>
        <taxon>Unionidae</taxon>
        <taxon>Ambleminae</taxon>
        <taxon>Lampsilini</taxon>
        <taxon>Potamilus</taxon>
    </lineage>
</organism>
<feature type="transmembrane region" description="Helical" evidence="1">
    <location>
        <begin position="469"/>
        <end position="484"/>
    </location>
</feature>
<comment type="caution">
    <text evidence="2">The sequence shown here is derived from an EMBL/GenBank/DDBJ whole genome shotgun (WGS) entry which is preliminary data.</text>
</comment>
<feature type="transmembrane region" description="Helical" evidence="1">
    <location>
        <begin position="366"/>
        <end position="391"/>
    </location>
</feature>
<keyword evidence="3" id="KW-1185">Reference proteome</keyword>
<feature type="transmembrane region" description="Helical" evidence="1">
    <location>
        <begin position="443"/>
        <end position="463"/>
    </location>
</feature>
<name>A0AAE0W1A2_9BIVA</name>
<evidence type="ECO:0000313" key="3">
    <source>
        <dbReference type="Proteomes" id="UP001195483"/>
    </source>
</evidence>
<feature type="transmembrane region" description="Helical" evidence="1">
    <location>
        <begin position="627"/>
        <end position="647"/>
    </location>
</feature>
<dbReference type="Proteomes" id="UP001195483">
    <property type="component" value="Unassembled WGS sequence"/>
</dbReference>
<feature type="transmembrane region" description="Helical" evidence="1">
    <location>
        <begin position="589"/>
        <end position="607"/>
    </location>
</feature>
<keyword evidence="1" id="KW-0812">Transmembrane</keyword>
<reference evidence="2" key="3">
    <citation type="submission" date="2023-05" db="EMBL/GenBank/DDBJ databases">
        <authorList>
            <person name="Smith C.H."/>
        </authorList>
    </citation>
    <scope>NUCLEOTIDE SEQUENCE</scope>
    <source>
        <strain evidence="2">CHS0354</strain>
        <tissue evidence="2">Mantle</tissue>
    </source>
</reference>
<feature type="transmembrane region" description="Helical" evidence="1">
    <location>
        <begin position="317"/>
        <end position="336"/>
    </location>
</feature>
<feature type="transmembrane region" description="Helical" evidence="1">
    <location>
        <begin position="220"/>
        <end position="239"/>
    </location>
</feature>
<reference evidence="2" key="2">
    <citation type="journal article" date="2021" name="Genome Biol. Evol.">
        <title>Developing a high-quality reference genome for a parasitic bivalve with doubly uniparental inheritance (Bivalvia: Unionida).</title>
        <authorList>
            <person name="Smith C.H."/>
        </authorList>
    </citation>
    <scope>NUCLEOTIDE SEQUENCE</scope>
    <source>
        <strain evidence="2">CHS0354</strain>
        <tissue evidence="2">Mantle</tissue>
    </source>
</reference>
<gene>
    <name evidence="2" type="ORF">CHS0354_039803</name>
</gene>
<evidence type="ECO:0000313" key="2">
    <source>
        <dbReference type="EMBL" id="KAK3596625.1"/>
    </source>
</evidence>
<proteinExistence type="predicted"/>
<sequence>MSCSVFGETEELMNYEFQPAEEETDCNITIIHRTGEYLAAMFQEFDPDVAHFTLKFPNNSILKVKEEVIQPFKWIWTYSKNNRFVPFLRWRIDYGILSFGLLNTKALPKSFIVLAIEPPNCPITIGSRKSNLEIAYAFSNMSRKYLNSTDIKHDNWCYAAEVPGVKNTFLYKLGIHFGYPLDFVRYNCCYSNYHFVQGKLHVDCSHHQIKTMKDTTSGPYFLGLILFCYFPILLLGFGANMSGRGHESYNSISHVRNGYTSLDDQHNNENNNYEDNMTSDYIYLKKQSPITLGSIICEFCLQEKRQPQLASRLKRTIFIIICPILVYIKLIVYSSVSMQTTLELIKHGIPINFMTMLSGFEKSRELFVPILGGPYVLISLFYVLGIILVVLPKNLENVLEDGSLDFKWADKYPLTLGCDSVKYFSHTQIEEESGYGRLSMTMIFCAGFIYVAEIIVFLFIAVLVYPSTAFVYLFFGTALFYYFLKQLRKIGDVYHDLLSDIVELLIVREAEPTHARVVDGAIIVCNGLSETIHKIQINECTIELSQEHLQTIKASTTRVNDRMIHYNKNRVPGIPRELFLYVVNKHRPVFITVFKAFLHIGLIIILMTETLRITSYASRDSSQITEVMHVVFVVFIGSLPHTLEITFSSSNKALSKEIFMKQLELTIWEYNSKHLVEIHSPNEPDLENATNSF</sequence>
<dbReference type="AlphaFoldDB" id="A0AAE0W1A2"/>